<organism evidence="1 2">
    <name type="scientific">Mycena chlorophos</name>
    <name type="common">Agaric fungus</name>
    <name type="synonym">Agaricus chlorophos</name>
    <dbReference type="NCBI Taxonomy" id="658473"/>
    <lineage>
        <taxon>Eukaryota</taxon>
        <taxon>Fungi</taxon>
        <taxon>Dikarya</taxon>
        <taxon>Basidiomycota</taxon>
        <taxon>Agaricomycotina</taxon>
        <taxon>Agaricomycetes</taxon>
        <taxon>Agaricomycetidae</taxon>
        <taxon>Agaricales</taxon>
        <taxon>Marasmiineae</taxon>
        <taxon>Mycenaceae</taxon>
        <taxon>Mycena</taxon>
    </lineage>
</organism>
<evidence type="ECO:0000313" key="2">
    <source>
        <dbReference type="Proteomes" id="UP000613580"/>
    </source>
</evidence>
<dbReference type="AlphaFoldDB" id="A0A8H6WNX7"/>
<keyword evidence="2" id="KW-1185">Reference proteome</keyword>
<gene>
    <name evidence="1" type="ORF">HMN09_00257700</name>
</gene>
<sequence>MQGGSGIPVPAFFPPVRPNLASLPINAQLDDYAGLSQALRAGLQTWLWELQVQAHAAPLNQTLDNSLPWTFPFHTTPHPLQIVAITPAGHHFLCVGQLEFDWASDSRELTWIIRFYNRIFARFIVSRSLTVDHPSHDPGVSINGALVLSALRRSVAAGRRTVVLASAVALYPAGVDPADANAPLSSTVEQSLFFEDFWLRIPELRSRNERARFERFLGRIPLRV</sequence>
<comment type="caution">
    <text evidence="1">The sequence shown here is derived from an EMBL/GenBank/DDBJ whole genome shotgun (WGS) entry which is preliminary data.</text>
</comment>
<name>A0A8H6WNX7_MYCCL</name>
<dbReference type="OrthoDB" id="3068318at2759"/>
<dbReference type="Proteomes" id="UP000613580">
    <property type="component" value="Unassembled WGS sequence"/>
</dbReference>
<dbReference type="EMBL" id="JACAZE010000003">
    <property type="protein sequence ID" value="KAF7319209.1"/>
    <property type="molecule type" value="Genomic_DNA"/>
</dbReference>
<evidence type="ECO:0000313" key="1">
    <source>
        <dbReference type="EMBL" id="KAF7319209.1"/>
    </source>
</evidence>
<reference evidence="1" key="1">
    <citation type="submission" date="2020-05" db="EMBL/GenBank/DDBJ databases">
        <title>Mycena genomes resolve the evolution of fungal bioluminescence.</title>
        <authorList>
            <person name="Tsai I.J."/>
        </authorList>
    </citation>
    <scope>NUCLEOTIDE SEQUENCE</scope>
    <source>
        <strain evidence="1">110903Hualien_Pintung</strain>
    </source>
</reference>
<proteinExistence type="predicted"/>
<protein>
    <submittedName>
        <fullName evidence="1">Uncharacterized protein</fullName>
    </submittedName>
</protein>
<accession>A0A8H6WNX7</accession>